<dbReference type="Proteomes" id="UP000008004">
    <property type="component" value="Chromosome"/>
</dbReference>
<dbReference type="AlphaFoldDB" id="H8IWT0"/>
<protein>
    <submittedName>
        <fullName evidence="1">Uncharacterized protein</fullName>
    </submittedName>
</protein>
<accession>H8IWT0</accession>
<proteinExistence type="predicted"/>
<evidence type="ECO:0000313" key="1">
    <source>
        <dbReference type="EMBL" id="AFC44716.1"/>
    </source>
</evidence>
<dbReference type="HOGENOM" id="CLU_2807813_0_0_11"/>
<sequence length="67" mass="7518">MAPPVRAPARDPGSAGLRGHWVILSIGRAGRRRFIEGTLIFSGRGLYSYPREGSSHGRVRWLSRRCR</sequence>
<evidence type="ECO:0000313" key="2">
    <source>
        <dbReference type="Proteomes" id="UP000008004"/>
    </source>
</evidence>
<dbReference type="KEGG" id="mia:OCU_34970"/>
<name>H8IWT0_MYCIA</name>
<reference evidence="1 2" key="1">
    <citation type="journal article" date="2012" name="J. Bacteriol.">
        <title>Complete genome sequence of Mycobacterium intracellulare strain ATCC 13950T.</title>
        <authorList>
            <person name="Kim B.J."/>
            <person name="Choi B.S."/>
            <person name="Lim J.S."/>
            <person name="Choi I.Y."/>
            <person name="Lee J.H."/>
            <person name="Chun J."/>
            <person name="Kook Y.H."/>
            <person name="Kim B.J."/>
        </authorList>
    </citation>
    <scope>NUCLEOTIDE SEQUENCE [LARGE SCALE GENOMIC DNA]</scope>
    <source>
        <strain evidence="2">ATCC 13950 / DSM 43223 / JCM 6384 / NCTC 13025 / 3600</strain>
    </source>
</reference>
<gene>
    <name evidence="1" type="ordered locus">OCU_34970</name>
</gene>
<dbReference type="EMBL" id="CP003322">
    <property type="protein sequence ID" value="AFC44716.1"/>
    <property type="molecule type" value="Genomic_DNA"/>
</dbReference>
<organism evidence="1 2">
    <name type="scientific">Mycobacterium intracellulare (strain ATCC 13950 / DSM 43223 / JCM 6384 / NCTC 13025 / 3600)</name>
    <dbReference type="NCBI Taxonomy" id="487521"/>
    <lineage>
        <taxon>Bacteria</taxon>
        <taxon>Bacillati</taxon>
        <taxon>Actinomycetota</taxon>
        <taxon>Actinomycetes</taxon>
        <taxon>Mycobacteriales</taxon>
        <taxon>Mycobacteriaceae</taxon>
        <taxon>Mycobacterium</taxon>
        <taxon>Mycobacterium avium complex (MAC)</taxon>
    </lineage>
</organism>